<evidence type="ECO:0000256" key="4">
    <source>
        <dbReference type="ARBA" id="ARBA00022777"/>
    </source>
</evidence>
<dbReference type="Proteomes" id="UP000240010">
    <property type="component" value="Unassembled WGS sequence"/>
</dbReference>
<dbReference type="InterPro" id="IPR050306">
    <property type="entry name" value="PfkB_Carbo_kinase"/>
</dbReference>
<protein>
    <submittedName>
        <fullName evidence="7">Fructokinase</fullName>
    </submittedName>
</protein>
<dbReference type="Gene3D" id="3.40.1190.20">
    <property type="match status" value="1"/>
</dbReference>
<evidence type="ECO:0000259" key="6">
    <source>
        <dbReference type="Pfam" id="PF00294"/>
    </source>
</evidence>
<sequence>MNNNPFLHIFGEVLFDHFPDGSRVLGGAPFNVAWHLQAFGQSSRFISRIGADPAGHEIATLMDGWDMSREALQTDNEHPTGSVRVLIPDGEPHYEIVTDCAYDFIDSKLLEEKQTQGILYHGSLAIRNPVSRTALQVAKARHQGKVFVDVNLRPPWWDRETLLPLLHDADWVKLNEAELIALCPDEHGLEAAMQAFCAQFDLEILVVTRGEQGAVAYDRQQHFVTVEPPASTAVVDTVGAGDAFAALLLLGLSKQWPLAVTLERAQAFACALVGRRGATVADRAFYRAFSEQWGL</sequence>
<keyword evidence="3" id="KW-0547">Nucleotide-binding</keyword>
<keyword evidence="2" id="KW-0808">Transferase</keyword>
<keyword evidence="5" id="KW-0067">ATP-binding</keyword>
<dbReference type="RefSeq" id="WP_104429192.1">
    <property type="nucleotide sequence ID" value="NZ_PTIZ01000006.1"/>
</dbReference>
<name>A0A2S6HCY1_9GAMM</name>
<evidence type="ECO:0000256" key="1">
    <source>
        <dbReference type="ARBA" id="ARBA00010688"/>
    </source>
</evidence>
<evidence type="ECO:0000313" key="7">
    <source>
        <dbReference type="EMBL" id="PPK75337.1"/>
    </source>
</evidence>
<feature type="domain" description="Carbohydrate kinase PfkB" evidence="6">
    <location>
        <begin position="19"/>
        <end position="279"/>
    </location>
</feature>
<evidence type="ECO:0000256" key="2">
    <source>
        <dbReference type="ARBA" id="ARBA00022679"/>
    </source>
</evidence>
<accession>A0A2S6HCY1</accession>
<dbReference type="PROSITE" id="PS00583">
    <property type="entry name" value="PFKB_KINASES_1"/>
    <property type="match status" value="1"/>
</dbReference>
<dbReference type="GO" id="GO:0016301">
    <property type="term" value="F:kinase activity"/>
    <property type="evidence" value="ECO:0007669"/>
    <property type="project" value="UniProtKB-KW"/>
</dbReference>
<dbReference type="EMBL" id="PTIZ01000006">
    <property type="protein sequence ID" value="PPK75337.1"/>
    <property type="molecule type" value="Genomic_DNA"/>
</dbReference>
<comment type="caution">
    <text evidence="7">The sequence shown here is derived from an EMBL/GenBank/DDBJ whole genome shotgun (WGS) entry which is preliminary data.</text>
</comment>
<dbReference type="PANTHER" id="PTHR43085:SF1">
    <property type="entry name" value="PSEUDOURIDINE KINASE-RELATED"/>
    <property type="match status" value="1"/>
</dbReference>
<keyword evidence="4 7" id="KW-0418">Kinase</keyword>
<evidence type="ECO:0000256" key="5">
    <source>
        <dbReference type="ARBA" id="ARBA00022840"/>
    </source>
</evidence>
<dbReference type="Pfam" id="PF00294">
    <property type="entry name" value="PfkB"/>
    <property type="match status" value="1"/>
</dbReference>
<dbReference type="InterPro" id="IPR011611">
    <property type="entry name" value="PfkB_dom"/>
</dbReference>
<dbReference type="GO" id="GO:0005524">
    <property type="term" value="F:ATP binding"/>
    <property type="evidence" value="ECO:0007669"/>
    <property type="project" value="UniProtKB-KW"/>
</dbReference>
<dbReference type="InterPro" id="IPR029056">
    <property type="entry name" value="Ribokinase-like"/>
</dbReference>
<dbReference type="PANTHER" id="PTHR43085">
    <property type="entry name" value="HEXOKINASE FAMILY MEMBER"/>
    <property type="match status" value="1"/>
</dbReference>
<dbReference type="InterPro" id="IPR002173">
    <property type="entry name" value="Carboh/pur_kinase_PfkB_CS"/>
</dbReference>
<evidence type="ECO:0000313" key="8">
    <source>
        <dbReference type="Proteomes" id="UP000240010"/>
    </source>
</evidence>
<evidence type="ECO:0000256" key="3">
    <source>
        <dbReference type="ARBA" id="ARBA00022741"/>
    </source>
</evidence>
<gene>
    <name evidence="7" type="ORF">B0F87_106185</name>
</gene>
<comment type="similarity">
    <text evidence="1">Belongs to the carbohydrate kinase PfkB family.</text>
</comment>
<reference evidence="7 8" key="1">
    <citation type="submission" date="2018-02" db="EMBL/GenBank/DDBJ databases">
        <title>Subsurface microbial communities from deep shales in Ohio and West Virginia, USA.</title>
        <authorList>
            <person name="Wrighton K."/>
        </authorList>
    </citation>
    <scope>NUCLEOTIDE SEQUENCE [LARGE SCALE GENOMIC DNA]</scope>
    <source>
        <strain evidence="7 8">OWC-DMM</strain>
    </source>
</reference>
<organism evidence="7 8">
    <name type="scientific">Methylobacter tundripaludum</name>
    <dbReference type="NCBI Taxonomy" id="173365"/>
    <lineage>
        <taxon>Bacteria</taxon>
        <taxon>Pseudomonadati</taxon>
        <taxon>Pseudomonadota</taxon>
        <taxon>Gammaproteobacteria</taxon>
        <taxon>Methylococcales</taxon>
        <taxon>Methylococcaceae</taxon>
        <taxon>Methylobacter</taxon>
    </lineage>
</organism>
<proteinExistence type="inferred from homology"/>
<dbReference type="SUPFAM" id="SSF53613">
    <property type="entry name" value="Ribokinase-like"/>
    <property type="match status" value="1"/>
</dbReference>
<dbReference type="AlphaFoldDB" id="A0A2S6HCY1"/>